<dbReference type="EMBL" id="JATAAI010000029">
    <property type="protein sequence ID" value="KAK1736365.1"/>
    <property type="molecule type" value="Genomic_DNA"/>
</dbReference>
<sequence>MRTLVTRIEYRIRIYVNRGYTTIVIINEVNASILNGFGSSSLPHSNLVGIFLKPTPSTTLTKAENDCYYAKSQLEEKECLLSDTMQSAANNGRSSSSSSFTSSLPTINAEKKKIQQLQDEVMFLTYLVNDMNDDIHEMKQSQHLALRARTTIGRIRVVFGVIFSIVLVVRVVLASKSLSLLFQDQQETLQSPRDPVTSTLLWLIGNNIVSEDQYNDLAQGTSLVLAGMLSTSQVRSFLRVINALGRKLNRIFGKSCGALHAGKAGHFAASSVANILASYVMGSYFLSCVVLVKMNLPVAYRASFSSAVGYHEETKDFDFNTVFLNVVFFAASITSALILALLFGVQRNHSHVEQVDASNACIPPTHPLTFQALPLPTASRGETIFLDGEGGRLNDNEDKCPLMMYAWGKLIVVREIELNNTKTTTACASSSHVGPSGAPSTSGFVYRGHSAPVTAAKFSPAGTYVASGDSKGKLRIWAWDHEEHLPKIELQILAGPIKDISWDFEGKRIVVIGDGCQSPENAKVVQWDTGVKCGDLSAHARKKGSSCAFRPCRPMRIATGGAEDATVLFHKGPHSNECGGWNLLVPMEVSVSMRERYEIDKKVEKVHKSSIFSCAWNRNGTHVLTCGADGFARLVDATSGEIVHEWDVALAQLGDENGRTKVPMGAMLLGCAFIKGDVPIAVGFNGQIVLLSVPSSIGLSSSAEVIDKSLVITGHQAPISAMTFGAPGANIIYTADTDGVIVEWDGLTGTPKGRVKNIGEEDLDLTGKVHAGATITSLAFSTESSKLYSAGWDDFIRISQGQNCVDKIKMEAQPNAMTCGTSLVVVMTVDGLVLVKDEVISELIRLPYTATAVCISKDDSMLYVSGDDCNIYIYTVSSSDSANPLSESHVIKGGHLKAVQSIALSHDGTKLAAADSRDNIQKKMRRIHYRFAHRGGITGLRFVGGNATDGSGDMMLVSAGNDGCLNFWDVKEDVNKKFK</sequence>
<evidence type="ECO:0000313" key="7">
    <source>
        <dbReference type="Proteomes" id="UP001224775"/>
    </source>
</evidence>
<feature type="repeat" description="WD" evidence="3">
    <location>
        <begin position="446"/>
        <end position="477"/>
    </location>
</feature>
<dbReference type="Pfam" id="PF00400">
    <property type="entry name" value="WD40"/>
    <property type="match status" value="3"/>
</dbReference>
<dbReference type="Gene3D" id="2.130.10.10">
    <property type="entry name" value="YVTN repeat-like/Quinoprotein amine dehydrogenase"/>
    <property type="match status" value="4"/>
</dbReference>
<feature type="domain" description="Abscisic acid G-protein coupled receptor-like" evidence="5">
    <location>
        <begin position="147"/>
        <end position="340"/>
    </location>
</feature>
<dbReference type="Pfam" id="PF12430">
    <property type="entry name" value="ABA_GPCR"/>
    <property type="match status" value="1"/>
</dbReference>
<evidence type="ECO:0000256" key="4">
    <source>
        <dbReference type="SAM" id="Phobius"/>
    </source>
</evidence>
<dbReference type="Proteomes" id="UP001224775">
    <property type="component" value="Unassembled WGS sequence"/>
</dbReference>
<dbReference type="InterPro" id="IPR001680">
    <property type="entry name" value="WD40_rpt"/>
</dbReference>
<dbReference type="InterPro" id="IPR025969">
    <property type="entry name" value="ABA_GPCR_dom"/>
</dbReference>
<dbReference type="AlphaFoldDB" id="A0AAD9D854"/>
<keyword evidence="4" id="KW-0472">Membrane</keyword>
<reference evidence="6" key="1">
    <citation type="submission" date="2023-06" db="EMBL/GenBank/DDBJ databases">
        <title>Survivors Of The Sea: Transcriptome response of Skeletonema marinoi to long-term dormancy.</title>
        <authorList>
            <person name="Pinder M.I.M."/>
            <person name="Kourtchenko O."/>
            <person name="Robertson E.K."/>
            <person name="Larsson T."/>
            <person name="Maumus F."/>
            <person name="Osuna-Cruz C.M."/>
            <person name="Vancaester E."/>
            <person name="Stenow R."/>
            <person name="Vandepoele K."/>
            <person name="Ploug H."/>
            <person name="Bruchert V."/>
            <person name="Godhe A."/>
            <person name="Topel M."/>
        </authorList>
    </citation>
    <scope>NUCLEOTIDE SEQUENCE</scope>
    <source>
        <strain evidence="6">R05AC</strain>
    </source>
</reference>
<dbReference type="InterPro" id="IPR036322">
    <property type="entry name" value="WD40_repeat_dom_sf"/>
</dbReference>
<keyword evidence="4" id="KW-1133">Transmembrane helix</keyword>
<evidence type="ECO:0000259" key="5">
    <source>
        <dbReference type="Pfam" id="PF12430"/>
    </source>
</evidence>
<name>A0AAD9D854_9STRA</name>
<feature type="repeat" description="WD" evidence="3">
    <location>
        <begin position="712"/>
        <end position="745"/>
    </location>
</feature>
<feature type="transmembrane region" description="Helical" evidence="4">
    <location>
        <begin position="155"/>
        <end position="173"/>
    </location>
</feature>
<protein>
    <submittedName>
        <fullName evidence="6">WD40 repeat domain-containing protein</fullName>
    </submittedName>
</protein>
<dbReference type="PROSITE" id="PS50294">
    <property type="entry name" value="WD_REPEATS_REGION"/>
    <property type="match status" value="1"/>
</dbReference>
<comment type="caution">
    <text evidence="6">The sequence shown here is derived from an EMBL/GenBank/DDBJ whole genome shotgun (WGS) entry which is preliminary data.</text>
</comment>
<evidence type="ECO:0000256" key="3">
    <source>
        <dbReference type="PROSITE-ProRule" id="PRU00221"/>
    </source>
</evidence>
<dbReference type="GO" id="GO:0030042">
    <property type="term" value="P:actin filament depolymerization"/>
    <property type="evidence" value="ECO:0007669"/>
    <property type="project" value="TreeGrafter"/>
</dbReference>
<keyword evidence="4" id="KW-0812">Transmembrane</keyword>
<keyword evidence="7" id="KW-1185">Reference proteome</keyword>
<gene>
    <name evidence="6" type="ORF">QTG54_012965</name>
</gene>
<dbReference type="GO" id="GO:0030864">
    <property type="term" value="C:cortical actin cytoskeleton"/>
    <property type="evidence" value="ECO:0007669"/>
    <property type="project" value="TreeGrafter"/>
</dbReference>
<evidence type="ECO:0000313" key="6">
    <source>
        <dbReference type="EMBL" id="KAK1736365.1"/>
    </source>
</evidence>
<dbReference type="SUPFAM" id="SSF50978">
    <property type="entry name" value="WD40 repeat-like"/>
    <property type="match status" value="1"/>
</dbReference>
<dbReference type="GO" id="GO:0051015">
    <property type="term" value="F:actin filament binding"/>
    <property type="evidence" value="ECO:0007669"/>
    <property type="project" value="TreeGrafter"/>
</dbReference>
<accession>A0AAD9D854</accession>
<dbReference type="PANTHER" id="PTHR19856:SF0">
    <property type="entry name" value="WD REPEAT-CONTAINING PROTEIN 1"/>
    <property type="match status" value="1"/>
</dbReference>
<evidence type="ECO:0000256" key="2">
    <source>
        <dbReference type="ARBA" id="ARBA00022737"/>
    </source>
</evidence>
<dbReference type="InterPro" id="IPR015943">
    <property type="entry name" value="WD40/YVTN_repeat-like_dom_sf"/>
</dbReference>
<dbReference type="PANTHER" id="PTHR19856">
    <property type="entry name" value="WD-REPEATCONTAINING PROTEIN WDR1"/>
    <property type="match status" value="1"/>
</dbReference>
<dbReference type="PROSITE" id="PS50082">
    <property type="entry name" value="WD_REPEATS_2"/>
    <property type="match status" value="2"/>
</dbReference>
<keyword evidence="2" id="KW-0677">Repeat</keyword>
<feature type="transmembrane region" description="Helical" evidence="4">
    <location>
        <begin position="272"/>
        <end position="292"/>
    </location>
</feature>
<feature type="transmembrane region" description="Helical" evidence="4">
    <location>
        <begin position="322"/>
        <end position="345"/>
    </location>
</feature>
<proteinExistence type="predicted"/>
<organism evidence="6 7">
    <name type="scientific">Skeletonema marinoi</name>
    <dbReference type="NCBI Taxonomy" id="267567"/>
    <lineage>
        <taxon>Eukaryota</taxon>
        <taxon>Sar</taxon>
        <taxon>Stramenopiles</taxon>
        <taxon>Ochrophyta</taxon>
        <taxon>Bacillariophyta</taxon>
        <taxon>Coscinodiscophyceae</taxon>
        <taxon>Thalassiosirophycidae</taxon>
        <taxon>Thalassiosirales</taxon>
        <taxon>Skeletonemataceae</taxon>
        <taxon>Skeletonema</taxon>
        <taxon>Skeletonema marinoi-dohrnii complex</taxon>
    </lineage>
</organism>
<dbReference type="SMART" id="SM00320">
    <property type="entry name" value="WD40"/>
    <property type="match status" value="9"/>
</dbReference>
<evidence type="ECO:0000256" key="1">
    <source>
        <dbReference type="ARBA" id="ARBA00022574"/>
    </source>
</evidence>
<keyword evidence="1 3" id="KW-0853">WD repeat</keyword>